<evidence type="ECO:0000259" key="11">
    <source>
        <dbReference type="Pfam" id="PF08263"/>
    </source>
</evidence>
<keyword evidence="8" id="KW-0675">Receptor</keyword>
<evidence type="ECO:0000256" key="6">
    <source>
        <dbReference type="ARBA" id="ARBA00022989"/>
    </source>
</evidence>
<keyword evidence="3" id="KW-0812">Transmembrane</keyword>
<dbReference type="GO" id="GO:0016020">
    <property type="term" value="C:membrane"/>
    <property type="evidence" value="ECO:0007669"/>
    <property type="project" value="UniProtKB-SubCell"/>
</dbReference>
<name>A0A2N9IBG8_FAGSY</name>
<evidence type="ECO:0000256" key="2">
    <source>
        <dbReference type="ARBA" id="ARBA00022614"/>
    </source>
</evidence>
<evidence type="ECO:0000256" key="3">
    <source>
        <dbReference type="ARBA" id="ARBA00022692"/>
    </source>
</evidence>
<keyword evidence="2" id="KW-0433">Leucine-rich repeat</keyword>
<proteinExistence type="predicted"/>
<dbReference type="AlphaFoldDB" id="A0A2N9IBG8"/>
<dbReference type="PROSITE" id="PS51257">
    <property type="entry name" value="PROKAR_LIPOPROTEIN"/>
    <property type="match status" value="1"/>
</dbReference>
<dbReference type="EMBL" id="OIVN01005168">
    <property type="protein sequence ID" value="SPD21211.1"/>
    <property type="molecule type" value="Genomic_DNA"/>
</dbReference>
<dbReference type="Pfam" id="PF08263">
    <property type="entry name" value="LRRNT_2"/>
    <property type="match status" value="2"/>
</dbReference>
<keyword evidence="5" id="KW-0677">Repeat</keyword>
<feature type="domain" description="Leucine-rich repeat-containing N-terminal plant-type" evidence="11">
    <location>
        <begin position="36"/>
        <end position="50"/>
    </location>
</feature>
<sequence length="176" mass="20304">MGKMNQFLLLFLASCFFFISHSQTTSNTSSQHHCLPDQSHTLLQLRQEFVQKRLHSDSDFYDLNDYYNGSYPKMKSWKADSDCCSWDGVTCDPENGHVVGLNLTNSWLNGRLNSNSSLFSLRHLHRTQPCPQQLHFLHNPISIWPPCKFDPSQSLFFLLIRPNPVGNFMAIQFGFT</sequence>
<protein>
    <recommendedName>
        <fullName evidence="11">Leucine-rich repeat-containing N-terminal plant-type domain-containing protein</fullName>
    </recommendedName>
</protein>
<keyword evidence="7" id="KW-0472">Membrane</keyword>
<gene>
    <name evidence="12" type="ORF">FSB_LOCUS49093</name>
</gene>
<evidence type="ECO:0000256" key="10">
    <source>
        <dbReference type="SAM" id="SignalP"/>
    </source>
</evidence>
<keyword evidence="6" id="KW-1133">Transmembrane helix</keyword>
<dbReference type="InterPro" id="IPR013210">
    <property type="entry name" value="LRR_N_plant-typ"/>
</dbReference>
<dbReference type="PANTHER" id="PTHR48061">
    <property type="entry name" value="LEUCINE-RICH REPEAT RECEPTOR PROTEIN KINASE EMS1-LIKE-RELATED"/>
    <property type="match status" value="1"/>
</dbReference>
<evidence type="ECO:0000256" key="7">
    <source>
        <dbReference type="ARBA" id="ARBA00023136"/>
    </source>
</evidence>
<evidence type="ECO:0000256" key="1">
    <source>
        <dbReference type="ARBA" id="ARBA00004479"/>
    </source>
</evidence>
<evidence type="ECO:0000256" key="5">
    <source>
        <dbReference type="ARBA" id="ARBA00022737"/>
    </source>
</evidence>
<organism evidence="12">
    <name type="scientific">Fagus sylvatica</name>
    <name type="common">Beechnut</name>
    <dbReference type="NCBI Taxonomy" id="28930"/>
    <lineage>
        <taxon>Eukaryota</taxon>
        <taxon>Viridiplantae</taxon>
        <taxon>Streptophyta</taxon>
        <taxon>Embryophyta</taxon>
        <taxon>Tracheophyta</taxon>
        <taxon>Spermatophyta</taxon>
        <taxon>Magnoliopsida</taxon>
        <taxon>eudicotyledons</taxon>
        <taxon>Gunneridae</taxon>
        <taxon>Pentapetalae</taxon>
        <taxon>rosids</taxon>
        <taxon>fabids</taxon>
        <taxon>Fagales</taxon>
        <taxon>Fagaceae</taxon>
        <taxon>Fagus</taxon>
    </lineage>
</organism>
<keyword evidence="4 10" id="KW-0732">Signal</keyword>
<accession>A0A2N9IBG8</accession>
<comment type="subcellular location">
    <subcellularLocation>
        <location evidence="1">Membrane</location>
        <topology evidence="1">Single-pass type I membrane protein</topology>
    </subcellularLocation>
</comment>
<keyword evidence="9" id="KW-0325">Glycoprotein</keyword>
<dbReference type="Gene3D" id="3.80.10.10">
    <property type="entry name" value="Ribonuclease Inhibitor"/>
    <property type="match status" value="1"/>
</dbReference>
<evidence type="ECO:0000256" key="4">
    <source>
        <dbReference type="ARBA" id="ARBA00022729"/>
    </source>
</evidence>
<feature type="signal peptide" evidence="10">
    <location>
        <begin position="1"/>
        <end position="22"/>
    </location>
</feature>
<dbReference type="InterPro" id="IPR046956">
    <property type="entry name" value="RLP23-like"/>
</dbReference>
<evidence type="ECO:0000256" key="8">
    <source>
        <dbReference type="ARBA" id="ARBA00023170"/>
    </source>
</evidence>
<evidence type="ECO:0000313" key="12">
    <source>
        <dbReference type="EMBL" id="SPD21211.1"/>
    </source>
</evidence>
<dbReference type="PANTHER" id="PTHR48061:SF46">
    <property type="entry name" value="LEUCINE-RICH REPEAT-CONTAINING N-TERMINAL PLANT-TYPE DOMAIN-CONTAINING PROTEIN"/>
    <property type="match status" value="1"/>
</dbReference>
<feature type="chain" id="PRO_5014990202" description="Leucine-rich repeat-containing N-terminal plant-type domain-containing protein" evidence="10">
    <location>
        <begin position="23"/>
        <end position="176"/>
    </location>
</feature>
<feature type="domain" description="Leucine-rich repeat-containing N-terminal plant-type" evidence="11">
    <location>
        <begin position="73"/>
        <end position="92"/>
    </location>
</feature>
<dbReference type="InterPro" id="IPR032675">
    <property type="entry name" value="LRR_dom_sf"/>
</dbReference>
<reference evidence="12" key="1">
    <citation type="submission" date="2018-02" db="EMBL/GenBank/DDBJ databases">
        <authorList>
            <person name="Cohen D.B."/>
            <person name="Kent A.D."/>
        </authorList>
    </citation>
    <scope>NUCLEOTIDE SEQUENCE</scope>
</reference>
<evidence type="ECO:0000256" key="9">
    <source>
        <dbReference type="ARBA" id="ARBA00023180"/>
    </source>
</evidence>